<dbReference type="InterPro" id="IPR036961">
    <property type="entry name" value="Kinesin_motor_dom_sf"/>
</dbReference>
<protein>
    <recommendedName>
        <fullName evidence="4">Kinesin-like protein</fullName>
    </recommendedName>
</protein>
<dbReference type="VEuPathDB" id="TriTrypDB:C3747_175g58"/>
<dbReference type="VEuPathDB" id="TriTrypDB:TcCLB.510773.70"/>
<dbReference type="InterPro" id="IPR001752">
    <property type="entry name" value="Kinesin_motor_dom"/>
</dbReference>
<dbReference type="GO" id="GO:0003777">
    <property type="term" value="F:microtubule motor activity"/>
    <property type="evidence" value="ECO:0007669"/>
    <property type="project" value="InterPro"/>
</dbReference>
<dbReference type="VEuPathDB" id="TriTrypDB:TcCLB.511385.80"/>
<proteinExistence type="inferred from homology"/>
<dbReference type="VEuPathDB" id="TriTrypDB:C4B63_44g141"/>
<dbReference type="GO" id="GO:0005874">
    <property type="term" value="C:microtubule"/>
    <property type="evidence" value="ECO:0007669"/>
    <property type="project" value="UniProtKB-KW"/>
</dbReference>
<dbReference type="GO" id="GO:0008017">
    <property type="term" value="F:microtubule binding"/>
    <property type="evidence" value="ECO:0007669"/>
    <property type="project" value="InterPro"/>
</dbReference>
<dbReference type="EMBL" id="PRFC01000175">
    <property type="protein sequence ID" value="PWV03558.1"/>
    <property type="molecule type" value="Genomic_DNA"/>
</dbReference>
<dbReference type="Proteomes" id="UP000246078">
    <property type="component" value="Unassembled WGS sequence"/>
</dbReference>
<dbReference type="VEuPathDB" id="TriTrypDB:ECC02_006454"/>
<comment type="caution">
    <text evidence="7">The sequence shown here is derived from an EMBL/GenBank/DDBJ whole genome shotgun (WGS) entry which is preliminary data.</text>
</comment>
<feature type="domain" description="Kinesin motor" evidence="6">
    <location>
        <begin position="12"/>
        <end position="531"/>
    </location>
</feature>
<dbReference type="PANTHER" id="PTHR24115">
    <property type="entry name" value="KINESIN-RELATED"/>
    <property type="match status" value="1"/>
</dbReference>
<dbReference type="GO" id="GO:0005871">
    <property type="term" value="C:kinesin complex"/>
    <property type="evidence" value="ECO:0007669"/>
    <property type="project" value="TreeGrafter"/>
</dbReference>
<feature type="binding site" evidence="3">
    <location>
        <begin position="163"/>
        <end position="170"/>
    </location>
    <ligand>
        <name>ATP</name>
        <dbReference type="ChEBI" id="CHEBI:30616"/>
    </ligand>
</feature>
<dbReference type="GO" id="GO:0016887">
    <property type="term" value="F:ATP hydrolysis activity"/>
    <property type="evidence" value="ECO:0007669"/>
    <property type="project" value="TreeGrafter"/>
</dbReference>
<accession>A0A2V2W4N0</accession>
<dbReference type="VEuPathDB" id="TriTrypDB:TcG_01443"/>
<organism evidence="7 8">
    <name type="scientific">Trypanosoma cruzi</name>
    <dbReference type="NCBI Taxonomy" id="5693"/>
    <lineage>
        <taxon>Eukaryota</taxon>
        <taxon>Discoba</taxon>
        <taxon>Euglenozoa</taxon>
        <taxon>Kinetoplastea</taxon>
        <taxon>Metakinetoplastina</taxon>
        <taxon>Trypanosomatida</taxon>
        <taxon>Trypanosomatidae</taxon>
        <taxon>Trypanosoma</taxon>
        <taxon>Schizotrypanum</taxon>
    </lineage>
</organism>
<dbReference type="PANTHER" id="PTHR24115:SF1016">
    <property type="entry name" value="KINESIN FAMILY MEMBER 19A"/>
    <property type="match status" value="1"/>
</dbReference>
<evidence type="ECO:0000256" key="4">
    <source>
        <dbReference type="RuleBase" id="RU000394"/>
    </source>
</evidence>
<feature type="compositionally biased region" description="Acidic residues" evidence="5">
    <location>
        <begin position="544"/>
        <end position="563"/>
    </location>
</feature>
<dbReference type="VEuPathDB" id="TriTrypDB:Tc_MARK_1641"/>
<dbReference type="VEuPathDB" id="TriTrypDB:TcCL_ESM04259"/>
<dbReference type="GO" id="GO:0005524">
    <property type="term" value="F:ATP binding"/>
    <property type="evidence" value="ECO:0007669"/>
    <property type="project" value="UniProtKB-UniRule"/>
</dbReference>
<evidence type="ECO:0000256" key="3">
    <source>
        <dbReference type="PROSITE-ProRule" id="PRU00283"/>
    </source>
</evidence>
<dbReference type="AlphaFoldDB" id="A0A2V2W4N0"/>
<dbReference type="VEuPathDB" id="TriTrypDB:TCDM_04849"/>
<evidence type="ECO:0000259" key="6">
    <source>
        <dbReference type="PROSITE" id="PS50067"/>
    </source>
</evidence>
<name>A0A2V2W4N0_TRYCR</name>
<evidence type="ECO:0000313" key="8">
    <source>
        <dbReference type="Proteomes" id="UP000246078"/>
    </source>
</evidence>
<dbReference type="SMART" id="SM00129">
    <property type="entry name" value="KISc"/>
    <property type="match status" value="1"/>
</dbReference>
<reference evidence="7 8" key="1">
    <citation type="journal article" date="2018" name="Microb. Genom.">
        <title>Expanding an expanded genome: long-read sequencing of Trypanosoma cruzi.</title>
        <authorList>
            <person name="Berna L."/>
            <person name="Rodriguez M."/>
            <person name="Chiribao M.L."/>
            <person name="Parodi-Talice A."/>
            <person name="Pita S."/>
            <person name="Rijo G."/>
            <person name="Alvarez-Valin F."/>
            <person name="Robello C."/>
        </authorList>
    </citation>
    <scope>NUCLEOTIDE SEQUENCE [LARGE SCALE GENOMIC DNA]</scope>
    <source>
        <strain evidence="7 8">TCC</strain>
    </source>
</reference>
<keyword evidence="1 3" id="KW-0547">Nucleotide-binding</keyword>
<evidence type="ECO:0000256" key="5">
    <source>
        <dbReference type="SAM" id="MobiDB-lite"/>
    </source>
</evidence>
<dbReference type="PROSITE" id="PS00411">
    <property type="entry name" value="KINESIN_MOTOR_1"/>
    <property type="match status" value="1"/>
</dbReference>
<dbReference type="VEuPathDB" id="TriTrypDB:TcBrA4_0033500"/>
<dbReference type="InterPro" id="IPR027417">
    <property type="entry name" value="P-loop_NTPase"/>
</dbReference>
<dbReference type="VEuPathDB" id="TriTrypDB:TCSYLVIO_002932"/>
<dbReference type="InterPro" id="IPR027640">
    <property type="entry name" value="Kinesin-like_fam"/>
</dbReference>
<keyword evidence="4" id="KW-0493">Microtubule</keyword>
<dbReference type="Gene3D" id="3.40.850.10">
    <property type="entry name" value="Kinesin motor domain"/>
    <property type="match status" value="1"/>
</dbReference>
<gene>
    <name evidence="7" type="ORF">C3747_175g58</name>
</gene>
<dbReference type="VEuPathDB" id="TriTrypDB:TcYC6_0106630"/>
<keyword evidence="2 3" id="KW-0067">ATP-binding</keyword>
<dbReference type="SUPFAM" id="SSF52540">
    <property type="entry name" value="P-loop containing nucleoside triphosphate hydrolases"/>
    <property type="match status" value="1"/>
</dbReference>
<dbReference type="PROSITE" id="PS50067">
    <property type="entry name" value="KINESIN_MOTOR_2"/>
    <property type="match status" value="1"/>
</dbReference>
<dbReference type="GO" id="GO:0007018">
    <property type="term" value="P:microtubule-based movement"/>
    <property type="evidence" value="ECO:0007669"/>
    <property type="project" value="InterPro"/>
</dbReference>
<dbReference type="InterPro" id="IPR019821">
    <property type="entry name" value="Kinesin_motor_CS"/>
</dbReference>
<evidence type="ECO:0000256" key="2">
    <source>
        <dbReference type="ARBA" id="ARBA00022840"/>
    </source>
</evidence>
<feature type="region of interest" description="Disordered" evidence="5">
    <location>
        <begin position="542"/>
        <end position="584"/>
    </location>
</feature>
<dbReference type="PRINTS" id="PR00380">
    <property type="entry name" value="KINESINHEAVY"/>
</dbReference>
<dbReference type="Pfam" id="PF00225">
    <property type="entry name" value="Kinesin"/>
    <property type="match status" value="1"/>
</dbReference>
<dbReference type="VEuPathDB" id="TriTrypDB:BCY84_21671"/>
<evidence type="ECO:0000256" key="1">
    <source>
        <dbReference type="ARBA" id="ARBA00022741"/>
    </source>
</evidence>
<keyword evidence="3 4" id="KW-0505">Motor protein</keyword>
<comment type="similarity">
    <text evidence="3 4">Belongs to the TRAFAC class myosin-kinesin ATPase superfamily. Kinesin family.</text>
</comment>
<evidence type="ECO:0000313" key="7">
    <source>
        <dbReference type="EMBL" id="PWV03558.1"/>
    </source>
</evidence>
<sequence length="723" mass="79330">MLPGRQGGGSSNFLVAVRCRHLDAREEAAASQRFARRGGTRLHCVFLNRPAPSSLTPEATAAAYFPRGGGSRASVVLVDPDACTDFTAKGRSSAVLAEGPSLLMQLGTEELQRVLTGHDGVRCFNFDEVFPPAVTNEEIYTALVQGLVIAAENGYNGTVFAYGQTGTGKSYTVFGERDNGVPGLCTLVAADLFGQRSRPAWLHDTCVPVSGVGGPSQQGRELKRMVFVSFIELYNERLRDLLVDPATATQAASAPSQEEGSRGRRLLFSRYDDLDIVEHPVHGVQVPHAKSVRVRCVEELERLLEEGDRRRTKASTASNKLSSRSHAILQFTVRLCMGAAVDQGDTCCTRHIVADRSETQALCSFLTAKLWMVDLAGSERVSGFESLTTAVATAGSVAHGTCGVPHQRDSRRREGSNINRSLLALGNCIKALGRACRQQQQQQHMYTASGDSSSCTFHSLRHQKQHAIHTGYKTAAFEVHVPYRDSKLTRLLKDSLGGNTRTVMLATISPSCTSFEETLSTLKYASRARRITRQVRQNILVEAADGEEGEDRNDEGEKEEELPETVHGGSRGASSDGNGKWASERESNHRLRLLELEAEVRCLQTQLHVAQAAARKMGLPRSIENDVKEVAPVFSTTTASSVVSDGESGKLMELDRCWEIYEQTRCELQALVRERATASARRENGLGIPRDLGNKGPIRELLRQERKNALLWERQRRIDAFLL</sequence>